<dbReference type="GO" id="GO:0004181">
    <property type="term" value="F:metallocarboxypeptidase activity"/>
    <property type="evidence" value="ECO:0007669"/>
    <property type="project" value="InterPro"/>
</dbReference>
<name>A0AA88XFH1_PINIB</name>
<feature type="active site" description="Proton donor/acceptor" evidence="3">
    <location>
        <position position="205"/>
    </location>
</feature>
<accession>A0AA88XFH1</accession>
<protein>
    <recommendedName>
        <fullName evidence="4">Peptidase M14 domain-containing protein</fullName>
    </recommendedName>
</protein>
<evidence type="ECO:0000256" key="1">
    <source>
        <dbReference type="ARBA" id="ARBA00005988"/>
    </source>
</evidence>
<dbReference type="InterPro" id="IPR008969">
    <property type="entry name" value="CarboxyPept-like_regulatory"/>
</dbReference>
<proteinExistence type="inferred from homology"/>
<dbReference type="GO" id="GO:0005615">
    <property type="term" value="C:extracellular space"/>
    <property type="evidence" value="ECO:0007669"/>
    <property type="project" value="TreeGrafter"/>
</dbReference>
<feature type="domain" description="Peptidase M14" evidence="4">
    <location>
        <begin position="1"/>
        <end position="235"/>
    </location>
</feature>
<dbReference type="EMBL" id="VSWD01000013">
    <property type="protein sequence ID" value="KAK3084508.1"/>
    <property type="molecule type" value="Genomic_DNA"/>
</dbReference>
<dbReference type="GO" id="GO:0006518">
    <property type="term" value="P:peptide metabolic process"/>
    <property type="evidence" value="ECO:0007669"/>
    <property type="project" value="TreeGrafter"/>
</dbReference>
<dbReference type="PROSITE" id="PS52035">
    <property type="entry name" value="PEPTIDASE_M14"/>
    <property type="match status" value="1"/>
</dbReference>
<organism evidence="5 6">
    <name type="scientific">Pinctada imbricata</name>
    <name type="common">Atlantic pearl-oyster</name>
    <name type="synonym">Pinctada martensii</name>
    <dbReference type="NCBI Taxonomy" id="66713"/>
    <lineage>
        <taxon>Eukaryota</taxon>
        <taxon>Metazoa</taxon>
        <taxon>Spiralia</taxon>
        <taxon>Lophotrochozoa</taxon>
        <taxon>Mollusca</taxon>
        <taxon>Bivalvia</taxon>
        <taxon>Autobranchia</taxon>
        <taxon>Pteriomorphia</taxon>
        <taxon>Pterioida</taxon>
        <taxon>Pterioidea</taxon>
        <taxon>Pteriidae</taxon>
        <taxon>Pinctada</taxon>
    </lineage>
</organism>
<dbReference type="SUPFAM" id="SSF49464">
    <property type="entry name" value="Carboxypeptidase regulatory domain-like"/>
    <property type="match status" value="1"/>
</dbReference>
<evidence type="ECO:0000259" key="4">
    <source>
        <dbReference type="PROSITE" id="PS52035"/>
    </source>
</evidence>
<evidence type="ECO:0000256" key="3">
    <source>
        <dbReference type="PROSITE-ProRule" id="PRU01379"/>
    </source>
</evidence>
<evidence type="ECO:0000313" key="5">
    <source>
        <dbReference type="EMBL" id="KAK3084508.1"/>
    </source>
</evidence>
<evidence type="ECO:0000313" key="6">
    <source>
        <dbReference type="Proteomes" id="UP001186944"/>
    </source>
</evidence>
<dbReference type="GO" id="GO:0016485">
    <property type="term" value="P:protein processing"/>
    <property type="evidence" value="ECO:0007669"/>
    <property type="project" value="TreeGrafter"/>
</dbReference>
<dbReference type="PANTHER" id="PTHR11532">
    <property type="entry name" value="PROTEASE M14 CARBOXYPEPTIDASE"/>
    <property type="match status" value="1"/>
</dbReference>
<reference evidence="5" key="1">
    <citation type="submission" date="2019-08" db="EMBL/GenBank/DDBJ databases">
        <title>The improved chromosome-level genome for the pearl oyster Pinctada fucata martensii using PacBio sequencing and Hi-C.</title>
        <authorList>
            <person name="Zheng Z."/>
        </authorList>
    </citation>
    <scope>NUCLEOTIDE SEQUENCE</scope>
    <source>
        <strain evidence="5">ZZ-2019</strain>
        <tissue evidence="5">Adductor muscle</tissue>
    </source>
</reference>
<dbReference type="Gene3D" id="2.60.40.1120">
    <property type="entry name" value="Carboxypeptidase-like, regulatory domain"/>
    <property type="match status" value="1"/>
</dbReference>
<comment type="caution">
    <text evidence="5">The sequence shown here is derived from an EMBL/GenBank/DDBJ whole genome shotgun (WGS) entry which is preliminary data.</text>
</comment>
<sequence>MFKYVGNVHGNEAIGRQILIYLIQYILENYETDKRIEKLVQETNIYIMPTMNPDGFEAARVGDCDGLQGRPNANGCDLNRNFPDQFDENSEDQIQPETRAMIDWIEHNKFVLSANLKGGSVVASYPLDVSVQHQGSEFDATPDEELFKHLARVYSNSHKTMYHGHACGEDSFPGGIINGAEWYDEPGGMSDYNYLNSNCFEITVELSCCKYPEAKELHKEWENNREALLSYMEQVLIGVKGFVKDDENNRGVQNAIIMVEGINHNVTTAKFGAFWRLLVPGTYNITAVAPGYG</sequence>
<dbReference type="PANTHER" id="PTHR11532:SF57">
    <property type="entry name" value="CARBOXYPEPTIDASE D, B"/>
    <property type="match status" value="1"/>
</dbReference>
<dbReference type="Pfam" id="PF00246">
    <property type="entry name" value="Peptidase_M14"/>
    <property type="match status" value="1"/>
</dbReference>
<evidence type="ECO:0000256" key="2">
    <source>
        <dbReference type="ARBA" id="ARBA00023180"/>
    </source>
</evidence>
<dbReference type="Pfam" id="PF13620">
    <property type="entry name" value="CarboxypepD_reg"/>
    <property type="match status" value="1"/>
</dbReference>
<dbReference type="SMART" id="SM00631">
    <property type="entry name" value="Zn_pept"/>
    <property type="match status" value="1"/>
</dbReference>
<dbReference type="Gene3D" id="3.40.630.10">
    <property type="entry name" value="Zn peptidases"/>
    <property type="match status" value="1"/>
</dbReference>
<dbReference type="Proteomes" id="UP001186944">
    <property type="component" value="Unassembled WGS sequence"/>
</dbReference>
<dbReference type="InterPro" id="IPR000834">
    <property type="entry name" value="Peptidase_M14"/>
</dbReference>
<gene>
    <name evidence="5" type="ORF">FSP39_014534</name>
</gene>
<keyword evidence="2" id="KW-0325">Glycoprotein</keyword>
<dbReference type="InterPro" id="IPR050753">
    <property type="entry name" value="Peptidase_M14_domain"/>
</dbReference>
<comment type="similarity">
    <text evidence="1 3">Belongs to the peptidase M14 family.</text>
</comment>
<keyword evidence="6" id="KW-1185">Reference proteome</keyword>
<dbReference type="CDD" id="cd11308">
    <property type="entry name" value="Peptidase_M14NE-CP-C_like"/>
    <property type="match status" value="1"/>
</dbReference>
<dbReference type="SUPFAM" id="SSF53187">
    <property type="entry name" value="Zn-dependent exopeptidases"/>
    <property type="match status" value="1"/>
</dbReference>
<dbReference type="GO" id="GO:0008270">
    <property type="term" value="F:zinc ion binding"/>
    <property type="evidence" value="ECO:0007669"/>
    <property type="project" value="InterPro"/>
</dbReference>
<dbReference type="AlphaFoldDB" id="A0AA88XFH1"/>